<dbReference type="EMBL" id="JBIMSO010000012">
    <property type="protein sequence ID" value="MFH5207249.1"/>
    <property type="molecule type" value="Genomic_DNA"/>
</dbReference>
<dbReference type="RefSeq" id="WP_395112675.1">
    <property type="nucleotide sequence ID" value="NZ_JBIMSO010000012.1"/>
</dbReference>
<dbReference type="CDD" id="cd01949">
    <property type="entry name" value="GGDEF"/>
    <property type="match status" value="1"/>
</dbReference>
<feature type="transmembrane region" description="Helical" evidence="1">
    <location>
        <begin position="115"/>
        <end position="132"/>
    </location>
</feature>
<feature type="transmembrane region" description="Helical" evidence="1">
    <location>
        <begin position="64"/>
        <end position="80"/>
    </location>
</feature>
<keyword evidence="1" id="KW-0812">Transmembrane</keyword>
<dbReference type="Pfam" id="PF00990">
    <property type="entry name" value="GGDEF"/>
    <property type="match status" value="1"/>
</dbReference>
<keyword evidence="3" id="KW-0548">Nucleotidyltransferase</keyword>
<evidence type="ECO:0000313" key="3">
    <source>
        <dbReference type="EMBL" id="MFH5207249.1"/>
    </source>
</evidence>
<accession>A0ABW7JHL3</accession>
<dbReference type="InterPro" id="IPR000160">
    <property type="entry name" value="GGDEF_dom"/>
</dbReference>
<dbReference type="PANTHER" id="PTHR45138">
    <property type="entry name" value="REGULATORY COMPONENTS OF SENSORY TRANSDUCTION SYSTEM"/>
    <property type="match status" value="1"/>
</dbReference>
<keyword evidence="1" id="KW-0472">Membrane</keyword>
<dbReference type="InterPro" id="IPR043128">
    <property type="entry name" value="Rev_trsase/Diguanyl_cyclase"/>
</dbReference>
<dbReference type="EC" id="2.7.7.65" evidence="3"/>
<organism evidence="3 4">
    <name type="scientific">Antrihabitans spumae</name>
    <dbReference type="NCBI Taxonomy" id="3373370"/>
    <lineage>
        <taxon>Bacteria</taxon>
        <taxon>Bacillati</taxon>
        <taxon>Actinomycetota</taxon>
        <taxon>Actinomycetes</taxon>
        <taxon>Mycobacteriales</taxon>
        <taxon>Nocardiaceae</taxon>
        <taxon>Antrihabitans</taxon>
    </lineage>
</organism>
<feature type="transmembrane region" description="Helical" evidence="1">
    <location>
        <begin position="139"/>
        <end position="159"/>
    </location>
</feature>
<evidence type="ECO:0000313" key="4">
    <source>
        <dbReference type="Proteomes" id="UP001609175"/>
    </source>
</evidence>
<comment type="caution">
    <text evidence="3">The sequence shown here is derived from an EMBL/GenBank/DDBJ whole genome shotgun (WGS) entry which is preliminary data.</text>
</comment>
<dbReference type="PANTHER" id="PTHR45138:SF9">
    <property type="entry name" value="DIGUANYLATE CYCLASE DGCM-RELATED"/>
    <property type="match status" value="1"/>
</dbReference>
<feature type="transmembrane region" description="Helical" evidence="1">
    <location>
        <begin position="171"/>
        <end position="193"/>
    </location>
</feature>
<feature type="transmembrane region" description="Helical" evidence="1">
    <location>
        <begin position="32"/>
        <end position="52"/>
    </location>
</feature>
<keyword evidence="1" id="KW-1133">Transmembrane helix</keyword>
<dbReference type="Gene3D" id="3.30.70.270">
    <property type="match status" value="1"/>
</dbReference>
<dbReference type="InterPro" id="IPR029787">
    <property type="entry name" value="Nucleotide_cyclase"/>
</dbReference>
<name>A0ABW7JHL3_9NOCA</name>
<protein>
    <submittedName>
        <fullName evidence="3">GGDEF domain-containing protein</fullName>
        <ecNumber evidence="3">2.7.7.65</ecNumber>
    </submittedName>
</protein>
<proteinExistence type="predicted"/>
<evidence type="ECO:0000259" key="2">
    <source>
        <dbReference type="PROSITE" id="PS50887"/>
    </source>
</evidence>
<dbReference type="NCBIfam" id="TIGR00254">
    <property type="entry name" value="GGDEF"/>
    <property type="match status" value="1"/>
</dbReference>
<sequence length="365" mass="39777">MLRSNVRRGWRTEFDYGWLPAFLDRRSLSGPIRAAIGIWCAIFGICAVLVQFSDSGPRTPTTRAVVVVLTLSAFYAAVRWPTMPWPTERKSLWFVCWTELGLAVAVLFGTDERLAALPGCGLFVVIGMYVTLLHSPRVILAHLAWALTICSAVGVHVALGPNPDVPVLAGQLLVLMGLIVLVPLGLHVGVTFLKEDARDSFRDPLTDLLNRRGVEDEAQRLLGIPSTDGLATVVMVIDLDSFKRLNDANGHAGGDLALRAVARRLADVVPAHRLVGRLGGDEFTVVLLCRPTDIDATTERIHNAVYCSDDRLPITASTGAWILTRSTLDSPGEYSTFEGVLAPADLAMYEAKKAGGNRLVRCWER</sequence>
<dbReference type="GO" id="GO:0052621">
    <property type="term" value="F:diguanylate cyclase activity"/>
    <property type="evidence" value="ECO:0007669"/>
    <property type="project" value="UniProtKB-EC"/>
</dbReference>
<dbReference type="PROSITE" id="PS50887">
    <property type="entry name" value="GGDEF"/>
    <property type="match status" value="1"/>
</dbReference>
<feature type="domain" description="GGDEF" evidence="2">
    <location>
        <begin position="230"/>
        <end position="364"/>
    </location>
</feature>
<evidence type="ECO:0000256" key="1">
    <source>
        <dbReference type="SAM" id="Phobius"/>
    </source>
</evidence>
<gene>
    <name evidence="3" type="ORF">ACHIPZ_03300</name>
</gene>
<dbReference type="SUPFAM" id="SSF55073">
    <property type="entry name" value="Nucleotide cyclase"/>
    <property type="match status" value="1"/>
</dbReference>
<reference evidence="3 4" key="1">
    <citation type="submission" date="2024-10" db="EMBL/GenBank/DDBJ databases">
        <authorList>
            <person name="Riesco R."/>
        </authorList>
    </citation>
    <scope>NUCLEOTIDE SEQUENCE [LARGE SCALE GENOMIC DNA]</scope>
    <source>
        <strain evidence="3 4">NCIMB 15449</strain>
    </source>
</reference>
<feature type="transmembrane region" description="Helical" evidence="1">
    <location>
        <begin position="92"/>
        <end position="109"/>
    </location>
</feature>
<dbReference type="SMART" id="SM00267">
    <property type="entry name" value="GGDEF"/>
    <property type="match status" value="1"/>
</dbReference>
<dbReference type="InterPro" id="IPR050469">
    <property type="entry name" value="Diguanylate_Cyclase"/>
</dbReference>
<keyword evidence="3" id="KW-0808">Transferase</keyword>
<dbReference type="Proteomes" id="UP001609175">
    <property type="component" value="Unassembled WGS sequence"/>
</dbReference>